<dbReference type="HOGENOM" id="CLU_3009821_0_0_5"/>
<evidence type="ECO:0000256" key="1">
    <source>
        <dbReference type="SAM" id="MobiDB-lite"/>
    </source>
</evidence>
<gene>
    <name evidence="2" type="ORF">OB2597_09919</name>
</gene>
<proteinExistence type="predicted"/>
<name>A3TVA6_PSEBH</name>
<dbReference type="AlphaFoldDB" id="A3TVA6"/>
<evidence type="ECO:0000313" key="3">
    <source>
        <dbReference type="Proteomes" id="UP000004318"/>
    </source>
</evidence>
<protein>
    <submittedName>
        <fullName evidence="2">Uncharacterized protein</fullName>
    </submittedName>
</protein>
<dbReference type="Proteomes" id="UP000004318">
    <property type="component" value="Unassembled WGS sequence"/>
</dbReference>
<accession>A3TVA6</accession>
<feature type="compositionally biased region" description="Basic and acidic residues" evidence="1">
    <location>
        <begin position="29"/>
        <end position="38"/>
    </location>
</feature>
<evidence type="ECO:0000313" key="2">
    <source>
        <dbReference type="EMBL" id="EAQ04452.1"/>
    </source>
</evidence>
<dbReference type="STRING" id="252305.OB2597_09919"/>
<keyword evidence="3" id="KW-1185">Reference proteome</keyword>
<organism evidence="2 3">
    <name type="scientific">Pseudooceanicola batsensis (strain ATCC BAA-863 / DSM 15984 / KCTC 12145 / HTCC2597)</name>
    <name type="common">Oceanicola batsensis</name>
    <dbReference type="NCBI Taxonomy" id="252305"/>
    <lineage>
        <taxon>Bacteria</taxon>
        <taxon>Pseudomonadati</taxon>
        <taxon>Pseudomonadota</taxon>
        <taxon>Alphaproteobacteria</taxon>
        <taxon>Rhodobacterales</taxon>
        <taxon>Paracoccaceae</taxon>
        <taxon>Pseudooceanicola</taxon>
    </lineage>
</organism>
<comment type="caution">
    <text evidence="2">The sequence shown here is derived from an EMBL/GenBank/DDBJ whole genome shotgun (WGS) entry which is preliminary data.</text>
</comment>
<feature type="region of interest" description="Disordered" evidence="1">
    <location>
        <begin position="1"/>
        <end position="38"/>
    </location>
</feature>
<dbReference type="EMBL" id="AAMO01000002">
    <property type="protein sequence ID" value="EAQ04452.1"/>
    <property type="molecule type" value="Genomic_DNA"/>
</dbReference>
<sequence length="56" mass="6355">MMNQPAVLRDEGIGPSRTQRAPGRIRAGPQHDHGPGRRFDFDDHDSIEWEVASCQR</sequence>
<reference evidence="2 3" key="1">
    <citation type="journal article" date="2010" name="J. Bacteriol.">
        <title>Genome sequences of Oceanicola granulosus HTCC2516(T) and Oceanicola batsensis HTCC2597(TDelta).</title>
        <authorList>
            <person name="Thrash J.C."/>
            <person name="Cho J.C."/>
            <person name="Vergin K.L."/>
            <person name="Giovannoni S.J."/>
        </authorList>
    </citation>
    <scope>NUCLEOTIDE SEQUENCE [LARGE SCALE GENOMIC DNA]</scope>
    <source>
        <strain evidence="3">ATCC BAA-863 / DSM 15984 / KCTC 12145 / HTCC2597</strain>
    </source>
</reference>